<evidence type="ECO:0000313" key="2">
    <source>
        <dbReference type="EMBL" id="KAF7782970.1"/>
    </source>
</evidence>
<dbReference type="EMBL" id="JABXXO010000003">
    <property type="protein sequence ID" value="KAF7782970.1"/>
    <property type="molecule type" value="Genomic_DNA"/>
</dbReference>
<accession>A0A8H7KKA3</accession>
<protein>
    <submittedName>
        <fullName evidence="2">Uncharacterized protein</fullName>
    </submittedName>
</protein>
<proteinExistence type="predicted"/>
<gene>
    <name evidence="2" type="ORF">Agabi119p4_2346</name>
</gene>
<evidence type="ECO:0000313" key="3">
    <source>
        <dbReference type="Proteomes" id="UP000629468"/>
    </source>
</evidence>
<comment type="caution">
    <text evidence="2">The sequence shown here is derived from an EMBL/GenBank/DDBJ whole genome shotgun (WGS) entry which is preliminary data.</text>
</comment>
<reference evidence="2 3" key="1">
    <citation type="journal article" name="Sci. Rep.">
        <title>Telomere-to-telomere assembled and centromere annotated genomes of the two main subspecies of the button mushroom Agaricus bisporus reveal especially polymorphic chromosome ends.</title>
        <authorList>
            <person name="Sonnenberg A.S.M."/>
            <person name="Sedaghat-Telgerd N."/>
            <person name="Lavrijssen B."/>
            <person name="Ohm R.A."/>
            <person name="Hendrickx P.M."/>
            <person name="Scholtmeijer K."/>
            <person name="Baars J.J.P."/>
            <person name="van Peer A."/>
        </authorList>
    </citation>
    <scope>NUCLEOTIDE SEQUENCE [LARGE SCALE GENOMIC DNA]</scope>
    <source>
        <strain evidence="2 3">H119_p4</strain>
    </source>
</reference>
<organism evidence="2 3">
    <name type="scientific">Agaricus bisporus var. burnettii</name>
    <dbReference type="NCBI Taxonomy" id="192524"/>
    <lineage>
        <taxon>Eukaryota</taxon>
        <taxon>Fungi</taxon>
        <taxon>Dikarya</taxon>
        <taxon>Basidiomycota</taxon>
        <taxon>Agaricomycotina</taxon>
        <taxon>Agaricomycetes</taxon>
        <taxon>Agaricomycetidae</taxon>
        <taxon>Agaricales</taxon>
        <taxon>Agaricineae</taxon>
        <taxon>Agaricaceae</taxon>
        <taxon>Agaricus</taxon>
    </lineage>
</organism>
<feature type="region of interest" description="Disordered" evidence="1">
    <location>
        <begin position="56"/>
        <end position="83"/>
    </location>
</feature>
<sequence>MCNLFREDRRTGPGAKTCILGLPFPPLSFGQNVNPTFRLGVSSVGYVLRRPACGHLDPPNTATGQAYHSQGWKSERGNRRHVT</sequence>
<feature type="compositionally biased region" description="Polar residues" evidence="1">
    <location>
        <begin position="60"/>
        <end position="72"/>
    </location>
</feature>
<dbReference type="AlphaFoldDB" id="A0A8H7KKA3"/>
<name>A0A8H7KKA3_AGABI</name>
<evidence type="ECO:0000256" key="1">
    <source>
        <dbReference type="SAM" id="MobiDB-lite"/>
    </source>
</evidence>
<dbReference type="Proteomes" id="UP000629468">
    <property type="component" value="Unassembled WGS sequence"/>
</dbReference>